<dbReference type="AlphaFoldDB" id="A0A4P9W537"/>
<keyword evidence="4" id="KW-0963">Cytoplasm</keyword>
<keyword evidence="7 11" id="KW-0479">Metal-binding</keyword>
<dbReference type="InterPro" id="IPR016066">
    <property type="entry name" value="A-D-PHexomutase_CS"/>
</dbReference>
<dbReference type="InterPro" id="IPR016055">
    <property type="entry name" value="A-D-PHexomutase_a/b/a-I/II/III"/>
</dbReference>
<evidence type="ECO:0000313" key="16">
    <source>
        <dbReference type="Proteomes" id="UP000269721"/>
    </source>
</evidence>
<dbReference type="PANTHER" id="PTHR45745:SF1">
    <property type="entry name" value="PHOSPHOGLUCOMUTASE 2B-RELATED"/>
    <property type="match status" value="1"/>
</dbReference>
<evidence type="ECO:0000256" key="6">
    <source>
        <dbReference type="ARBA" id="ARBA00022553"/>
    </source>
</evidence>
<dbReference type="GO" id="GO:0005634">
    <property type="term" value="C:nucleus"/>
    <property type="evidence" value="ECO:0007669"/>
    <property type="project" value="TreeGrafter"/>
</dbReference>
<feature type="non-terminal residue" evidence="15">
    <location>
        <position position="369"/>
    </location>
</feature>
<accession>A0A4P9W537</accession>
<evidence type="ECO:0000256" key="9">
    <source>
        <dbReference type="ARBA" id="ARBA00023235"/>
    </source>
</evidence>
<keyword evidence="16" id="KW-1185">Reference proteome</keyword>
<evidence type="ECO:0000256" key="2">
    <source>
        <dbReference type="ARBA" id="ARBA00004496"/>
    </source>
</evidence>
<keyword evidence="5" id="KW-0313">Glucose metabolism</keyword>
<feature type="region of interest" description="Disordered" evidence="12">
    <location>
        <begin position="314"/>
        <end position="369"/>
    </location>
</feature>
<evidence type="ECO:0000256" key="5">
    <source>
        <dbReference type="ARBA" id="ARBA00022526"/>
    </source>
</evidence>
<dbReference type="Pfam" id="PF02878">
    <property type="entry name" value="PGM_PMM_I"/>
    <property type="match status" value="1"/>
</dbReference>
<dbReference type="EMBL" id="KZ997374">
    <property type="protein sequence ID" value="RKO87501.1"/>
    <property type="molecule type" value="Genomic_DNA"/>
</dbReference>
<keyword evidence="8 11" id="KW-0460">Magnesium</keyword>
<dbReference type="PROSITE" id="PS00710">
    <property type="entry name" value="PGM_PMM"/>
    <property type="match status" value="1"/>
</dbReference>
<comment type="cofactor">
    <cofactor evidence="1">
        <name>Mg(2+)</name>
        <dbReference type="ChEBI" id="CHEBI:18420"/>
    </cofactor>
</comment>
<evidence type="ECO:0000256" key="1">
    <source>
        <dbReference type="ARBA" id="ARBA00001946"/>
    </source>
</evidence>
<dbReference type="FunFam" id="3.40.120.10:FF:000035">
    <property type="entry name" value="Pgm3p"/>
    <property type="match status" value="1"/>
</dbReference>
<comment type="similarity">
    <text evidence="3 11">Belongs to the phosphohexose mutase family.</text>
</comment>
<dbReference type="GO" id="GO:0005737">
    <property type="term" value="C:cytoplasm"/>
    <property type="evidence" value="ECO:0007669"/>
    <property type="project" value="UniProtKB-SubCell"/>
</dbReference>
<proteinExistence type="inferred from homology"/>
<dbReference type="SUPFAM" id="SSF53738">
    <property type="entry name" value="Phosphoglucomutase, first 3 domains"/>
    <property type="match status" value="2"/>
</dbReference>
<keyword evidence="10" id="KW-0119">Carbohydrate metabolism</keyword>
<evidence type="ECO:0000259" key="14">
    <source>
        <dbReference type="Pfam" id="PF02879"/>
    </source>
</evidence>
<evidence type="ECO:0000256" key="10">
    <source>
        <dbReference type="ARBA" id="ARBA00023277"/>
    </source>
</evidence>
<organism evidence="15 16">
    <name type="scientific">Blyttiomyces helicus</name>
    <dbReference type="NCBI Taxonomy" id="388810"/>
    <lineage>
        <taxon>Eukaryota</taxon>
        <taxon>Fungi</taxon>
        <taxon>Fungi incertae sedis</taxon>
        <taxon>Chytridiomycota</taxon>
        <taxon>Chytridiomycota incertae sedis</taxon>
        <taxon>Chytridiomycetes</taxon>
        <taxon>Chytridiomycetes incertae sedis</taxon>
        <taxon>Blyttiomyces</taxon>
    </lineage>
</organism>
<dbReference type="PANTHER" id="PTHR45745">
    <property type="entry name" value="PHOSPHOMANNOMUTASE 45A"/>
    <property type="match status" value="1"/>
</dbReference>
<dbReference type="InterPro" id="IPR005845">
    <property type="entry name" value="A-D-PHexomutase_a/b/a-II"/>
</dbReference>
<feature type="domain" description="Alpha-D-phosphohexomutase alpha/beta/alpha" evidence="13">
    <location>
        <begin position="45"/>
        <end position="183"/>
    </location>
</feature>
<evidence type="ECO:0000256" key="4">
    <source>
        <dbReference type="ARBA" id="ARBA00022490"/>
    </source>
</evidence>
<evidence type="ECO:0000256" key="12">
    <source>
        <dbReference type="SAM" id="MobiDB-lite"/>
    </source>
</evidence>
<comment type="subcellular location">
    <subcellularLocation>
        <location evidence="2">Cytoplasm</location>
    </subcellularLocation>
</comment>
<keyword evidence="9" id="KW-0413">Isomerase</keyword>
<reference evidence="16" key="1">
    <citation type="journal article" date="2018" name="Nat. Microbiol.">
        <title>Leveraging single-cell genomics to expand the fungal tree of life.</title>
        <authorList>
            <person name="Ahrendt S.R."/>
            <person name="Quandt C.A."/>
            <person name="Ciobanu D."/>
            <person name="Clum A."/>
            <person name="Salamov A."/>
            <person name="Andreopoulos B."/>
            <person name="Cheng J.F."/>
            <person name="Woyke T."/>
            <person name="Pelin A."/>
            <person name="Henrissat B."/>
            <person name="Reynolds N.K."/>
            <person name="Benny G.L."/>
            <person name="Smith M.E."/>
            <person name="James T.Y."/>
            <person name="Grigoriev I.V."/>
        </authorList>
    </citation>
    <scope>NUCLEOTIDE SEQUENCE [LARGE SCALE GENOMIC DNA]</scope>
</reference>
<evidence type="ECO:0000256" key="7">
    <source>
        <dbReference type="ARBA" id="ARBA00022723"/>
    </source>
</evidence>
<gene>
    <name evidence="15" type="ORF">BDK51DRAFT_33316</name>
</gene>
<evidence type="ECO:0008006" key="17">
    <source>
        <dbReference type="Google" id="ProtNLM"/>
    </source>
</evidence>
<dbReference type="GO" id="GO:0006166">
    <property type="term" value="P:purine ribonucleoside salvage"/>
    <property type="evidence" value="ECO:0007669"/>
    <property type="project" value="TreeGrafter"/>
</dbReference>
<evidence type="ECO:0000256" key="11">
    <source>
        <dbReference type="RuleBase" id="RU004326"/>
    </source>
</evidence>
<dbReference type="Gene3D" id="3.40.120.10">
    <property type="entry name" value="Alpha-D-Glucose-1,6-Bisphosphate, subunit A, domain 3"/>
    <property type="match status" value="2"/>
</dbReference>
<dbReference type="Pfam" id="PF02879">
    <property type="entry name" value="PGM_PMM_II"/>
    <property type="match status" value="1"/>
</dbReference>
<feature type="domain" description="Alpha-D-phosphohexomutase alpha/beta/alpha" evidence="14">
    <location>
        <begin position="211"/>
        <end position="308"/>
    </location>
</feature>
<dbReference type="Proteomes" id="UP000269721">
    <property type="component" value="Unassembled WGS sequence"/>
</dbReference>
<dbReference type="GO" id="GO:0000287">
    <property type="term" value="F:magnesium ion binding"/>
    <property type="evidence" value="ECO:0007669"/>
    <property type="project" value="InterPro"/>
</dbReference>
<protein>
    <recommendedName>
        <fullName evidence="17">Phosphoglucomutase</fullName>
    </recommendedName>
</protein>
<dbReference type="GO" id="GO:0006006">
    <property type="term" value="P:glucose metabolic process"/>
    <property type="evidence" value="ECO:0007669"/>
    <property type="project" value="UniProtKB-KW"/>
</dbReference>
<evidence type="ECO:0000313" key="15">
    <source>
        <dbReference type="EMBL" id="RKO87501.1"/>
    </source>
</evidence>
<dbReference type="InterPro" id="IPR005844">
    <property type="entry name" value="A-D-PHexomutase_a/b/a-I"/>
</dbReference>
<evidence type="ECO:0000259" key="13">
    <source>
        <dbReference type="Pfam" id="PF02878"/>
    </source>
</evidence>
<dbReference type="OrthoDB" id="8300170at2759"/>
<keyword evidence="6" id="KW-0597">Phosphoprotein</keyword>
<sequence>MPQDIRTIAKGYLELNKNQKDAAEITALLEINDVKALNDRLSTRMAFGTAGLRAPMGAGYSRMNDLTVIQASQGLCKYLLETNPKVHSQGVVVGHDHRHNSEQFARLTAAAFLHENIKVYYYERLVHTPLVPFGVTQLGAAAGIMITASHNPKEDNGYKVYWSNGSQIIPPHDKGIAEKIEQNLVPWTWDNTLVKTSPLCTDPAESMIAAYFGSVATLSVSKATNDAPDFPICYTAMHGVGYIYAKKSAEVFGLAPLVPTPEQVEPDPEFPTVKFPNPEEGKGALALAMKAADASGARVILANDPDEEAPSLRGFGGHGNAHAASAEHGDLGSGVTMEPGNVEGAEREREGESNGVRNGLEVFGGGDIF</sequence>
<evidence type="ECO:0000256" key="3">
    <source>
        <dbReference type="ARBA" id="ARBA00010231"/>
    </source>
</evidence>
<dbReference type="GO" id="GO:0008973">
    <property type="term" value="F:phosphopentomutase activity"/>
    <property type="evidence" value="ECO:0007669"/>
    <property type="project" value="TreeGrafter"/>
</dbReference>
<evidence type="ECO:0000256" key="8">
    <source>
        <dbReference type="ARBA" id="ARBA00022842"/>
    </source>
</evidence>
<name>A0A4P9W537_9FUNG</name>